<evidence type="ECO:0000313" key="15">
    <source>
        <dbReference type="Proteomes" id="UP000550714"/>
    </source>
</evidence>
<dbReference type="GO" id="GO:0001666">
    <property type="term" value="P:response to hypoxia"/>
    <property type="evidence" value="ECO:0007669"/>
    <property type="project" value="TreeGrafter"/>
</dbReference>
<keyword evidence="15" id="KW-1185">Reference proteome</keyword>
<comment type="caution">
    <text evidence="14">The sequence shown here is derived from an EMBL/GenBank/DDBJ whole genome shotgun (WGS) entry which is preliminary data.</text>
</comment>
<sequence>MPDRLPALDAALLYGEQPSTPMHVGSVAVFERRSGGLDFDTATRVIGQRLDYLPRYRKRLLPVPGHLAPPVWADDVDFDLGYHVRRSALPAPGTDHQLFDLFARVMQRPLDRERPLWEAYYIEGLEGDRVALVTKAHQVLVDGARTVDLAQVLLDEGVADRTQAETEWTPRRLPGWPRLVADAVTDAASRPGELVENVRFLARDVVSSVGRTAQGAGALAAAARSVTGPARTAPARRLNSKVSGGRVFAGVRTELDAFKRIRSARDCTVNDVVFTVLTGALRKWLESRGHHVQSTASVRALVPTAVQHEDAEFSPAELTTSRLVPYLIDLPVGEPDPMLRLQHVAHEMAEQFGPDRPVTARTMVRMGGFAPATMNALAARVAGSVPRRGFNVLIANTPGPQEPLYAGTERLSAIYPVLPLGRDQSLAVGVTSYQGDVYFGLNGDRKAMHDVDVLADMIEESLEELRGNKW</sequence>
<feature type="domain" description="O-acyltransferase WSD1-like N-terminal" evidence="12">
    <location>
        <begin position="6"/>
        <end position="273"/>
    </location>
</feature>
<evidence type="ECO:0000256" key="8">
    <source>
        <dbReference type="ARBA" id="ARBA00023098"/>
    </source>
</evidence>
<dbReference type="InterPro" id="IPR014292">
    <property type="entry name" value="Acyl_transf_WS/DGAT"/>
</dbReference>
<evidence type="ECO:0000256" key="6">
    <source>
        <dbReference type="ARBA" id="ARBA00022679"/>
    </source>
</evidence>
<dbReference type="Pfam" id="PF06974">
    <property type="entry name" value="WS_DGAT_C"/>
    <property type="match status" value="1"/>
</dbReference>
<keyword evidence="8 11" id="KW-0443">Lipid metabolism</keyword>
<dbReference type="GO" id="GO:0006071">
    <property type="term" value="P:glycerol metabolic process"/>
    <property type="evidence" value="ECO:0007669"/>
    <property type="project" value="UniProtKB-KW"/>
</dbReference>
<dbReference type="GO" id="GO:0005886">
    <property type="term" value="C:plasma membrane"/>
    <property type="evidence" value="ECO:0007669"/>
    <property type="project" value="TreeGrafter"/>
</dbReference>
<reference evidence="14 15" key="1">
    <citation type="submission" date="2020-08" db="EMBL/GenBank/DDBJ databases">
        <title>Genomic Encyclopedia of Type Strains, Phase III (KMG-III): the genomes of soil and plant-associated and newly described type strains.</title>
        <authorList>
            <person name="Whitman W."/>
        </authorList>
    </citation>
    <scope>NUCLEOTIDE SEQUENCE [LARGE SCALE GENOMIC DNA]</scope>
    <source>
        <strain evidence="14 15">CECT 8577</strain>
    </source>
</reference>
<evidence type="ECO:0000256" key="5">
    <source>
        <dbReference type="ARBA" id="ARBA00022516"/>
    </source>
</evidence>
<keyword evidence="5 11" id="KW-0444">Lipid biosynthesis</keyword>
<evidence type="ECO:0000256" key="3">
    <source>
        <dbReference type="ARBA" id="ARBA00009587"/>
    </source>
</evidence>
<comment type="pathway">
    <text evidence="1 11">Glycerolipid metabolism; triacylglycerol biosynthesis.</text>
</comment>
<organism evidence="14 15">
    <name type="scientific">Prauserella isguenensis</name>
    <dbReference type="NCBI Taxonomy" id="1470180"/>
    <lineage>
        <taxon>Bacteria</taxon>
        <taxon>Bacillati</taxon>
        <taxon>Actinomycetota</taxon>
        <taxon>Actinomycetes</taxon>
        <taxon>Pseudonocardiales</taxon>
        <taxon>Pseudonocardiaceae</taxon>
        <taxon>Prauserella</taxon>
    </lineage>
</organism>
<dbReference type="InterPro" id="IPR009721">
    <property type="entry name" value="O-acyltransferase_WSD1_C"/>
</dbReference>
<dbReference type="EMBL" id="JACHWU010000003">
    <property type="protein sequence ID" value="MBB3052267.1"/>
    <property type="molecule type" value="Genomic_DNA"/>
</dbReference>
<keyword evidence="7 11" id="KW-0319">Glycerol metabolism</keyword>
<dbReference type="InterPro" id="IPR004255">
    <property type="entry name" value="O-acyltransferase_WSD1_N"/>
</dbReference>
<protein>
    <recommendedName>
        <fullName evidence="4 11">Diacylglycerol O-acyltransferase</fullName>
        <ecNumber evidence="4 11">2.3.1.20</ecNumber>
    </recommendedName>
</protein>
<dbReference type="PANTHER" id="PTHR31650">
    <property type="entry name" value="O-ACYLTRANSFERASE (WSD1-LIKE) FAMILY PROTEIN"/>
    <property type="match status" value="1"/>
</dbReference>
<comment type="pathway">
    <text evidence="2">Lipid metabolism.</text>
</comment>
<evidence type="ECO:0000256" key="7">
    <source>
        <dbReference type="ARBA" id="ARBA00022798"/>
    </source>
</evidence>
<keyword evidence="6 11" id="KW-0808">Transferase</keyword>
<comment type="similarity">
    <text evidence="3 11">Belongs to the long-chain O-acyltransferase family.</text>
</comment>
<evidence type="ECO:0000256" key="1">
    <source>
        <dbReference type="ARBA" id="ARBA00004771"/>
    </source>
</evidence>
<dbReference type="GO" id="GO:0051701">
    <property type="term" value="P:biological process involved in interaction with host"/>
    <property type="evidence" value="ECO:0007669"/>
    <property type="project" value="TreeGrafter"/>
</dbReference>
<comment type="catalytic activity">
    <reaction evidence="10 11">
        <text>an acyl-CoA + a 1,2-diacyl-sn-glycerol = a triacyl-sn-glycerol + CoA</text>
        <dbReference type="Rhea" id="RHEA:10868"/>
        <dbReference type="ChEBI" id="CHEBI:17815"/>
        <dbReference type="ChEBI" id="CHEBI:57287"/>
        <dbReference type="ChEBI" id="CHEBI:58342"/>
        <dbReference type="ChEBI" id="CHEBI:64615"/>
        <dbReference type="EC" id="2.3.1.20"/>
    </reaction>
</comment>
<keyword evidence="9 11" id="KW-0012">Acyltransferase</keyword>
<name>A0A839S6G6_9PSEU</name>
<evidence type="ECO:0000256" key="2">
    <source>
        <dbReference type="ARBA" id="ARBA00005189"/>
    </source>
</evidence>
<accession>A0A839S6G6</accession>
<feature type="domain" description="O-acyltransferase WSD1 C-terminal" evidence="13">
    <location>
        <begin position="327"/>
        <end position="465"/>
    </location>
</feature>
<dbReference type="Pfam" id="PF03007">
    <property type="entry name" value="WS_DGAT_cat"/>
    <property type="match status" value="1"/>
</dbReference>
<evidence type="ECO:0000256" key="9">
    <source>
        <dbReference type="ARBA" id="ARBA00023315"/>
    </source>
</evidence>
<dbReference type="GO" id="GO:0019432">
    <property type="term" value="P:triglyceride biosynthetic process"/>
    <property type="evidence" value="ECO:0007669"/>
    <property type="project" value="UniProtKB-UniPathway"/>
</dbReference>
<dbReference type="AlphaFoldDB" id="A0A839S6G6"/>
<dbReference type="EC" id="2.3.1.20" evidence="4 11"/>
<dbReference type="SUPFAM" id="SSF52777">
    <property type="entry name" value="CoA-dependent acyltransferases"/>
    <property type="match status" value="1"/>
</dbReference>
<dbReference type="Proteomes" id="UP000550714">
    <property type="component" value="Unassembled WGS sequence"/>
</dbReference>
<gene>
    <name evidence="14" type="ORF">FHS23_003296</name>
</gene>
<evidence type="ECO:0000259" key="13">
    <source>
        <dbReference type="Pfam" id="PF06974"/>
    </source>
</evidence>
<dbReference type="InterPro" id="IPR045034">
    <property type="entry name" value="O-acyltransferase_WSD1-like"/>
</dbReference>
<evidence type="ECO:0000256" key="10">
    <source>
        <dbReference type="ARBA" id="ARBA00048109"/>
    </source>
</evidence>
<dbReference type="PANTHER" id="PTHR31650:SF1">
    <property type="entry name" value="WAX ESTER SYNTHASE_DIACYLGLYCEROL ACYLTRANSFERASE 4-RELATED"/>
    <property type="match status" value="1"/>
</dbReference>
<dbReference type="GO" id="GO:0004144">
    <property type="term" value="F:diacylglycerol O-acyltransferase activity"/>
    <property type="evidence" value="ECO:0007669"/>
    <property type="project" value="UniProtKB-EC"/>
</dbReference>
<dbReference type="RefSeq" id="WP_183655895.1">
    <property type="nucleotide sequence ID" value="NZ_JACHWU010000003.1"/>
</dbReference>
<proteinExistence type="inferred from homology"/>
<evidence type="ECO:0000256" key="4">
    <source>
        <dbReference type="ARBA" id="ARBA00013244"/>
    </source>
</evidence>
<evidence type="ECO:0000256" key="11">
    <source>
        <dbReference type="RuleBase" id="RU361241"/>
    </source>
</evidence>
<evidence type="ECO:0000313" key="14">
    <source>
        <dbReference type="EMBL" id="MBB3052267.1"/>
    </source>
</evidence>
<dbReference type="UniPathway" id="UPA00282"/>
<evidence type="ECO:0000259" key="12">
    <source>
        <dbReference type="Pfam" id="PF03007"/>
    </source>
</evidence>
<dbReference type="GO" id="GO:0071731">
    <property type="term" value="P:response to nitric oxide"/>
    <property type="evidence" value="ECO:0007669"/>
    <property type="project" value="TreeGrafter"/>
</dbReference>
<dbReference type="NCBIfam" id="TIGR02946">
    <property type="entry name" value="acyl_WS_DGAT"/>
    <property type="match status" value="1"/>
</dbReference>